<dbReference type="AlphaFoldDB" id="A0A5B7IV63"/>
<protein>
    <submittedName>
        <fullName evidence="1">Uncharacterized protein</fullName>
    </submittedName>
</protein>
<organism evidence="1 2">
    <name type="scientific">Portunus trituberculatus</name>
    <name type="common">Swimming crab</name>
    <name type="synonym">Neptunus trituberculatus</name>
    <dbReference type="NCBI Taxonomy" id="210409"/>
    <lineage>
        <taxon>Eukaryota</taxon>
        <taxon>Metazoa</taxon>
        <taxon>Ecdysozoa</taxon>
        <taxon>Arthropoda</taxon>
        <taxon>Crustacea</taxon>
        <taxon>Multicrustacea</taxon>
        <taxon>Malacostraca</taxon>
        <taxon>Eumalacostraca</taxon>
        <taxon>Eucarida</taxon>
        <taxon>Decapoda</taxon>
        <taxon>Pleocyemata</taxon>
        <taxon>Brachyura</taxon>
        <taxon>Eubrachyura</taxon>
        <taxon>Portunoidea</taxon>
        <taxon>Portunidae</taxon>
        <taxon>Portuninae</taxon>
        <taxon>Portunus</taxon>
    </lineage>
</organism>
<sequence>MSLLLTVAPLLRMYSTKSAELLGSILRPPHQSCCLLARTVPDPKTVADLFEEHFASVSPKDPAAPGARYRQGMASLAVNCSSTGRESYNVPFSVSE</sequence>
<name>A0A5B7IV63_PORTR</name>
<dbReference type="EMBL" id="VSRR010071259">
    <property type="protein sequence ID" value="MPC86375.1"/>
    <property type="molecule type" value="Genomic_DNA"/>
</dbReference>
<evidence type="ECO:0000313" key="1">
    <source>
        <dbReference type="EMBL" id="MPC86375.1"/>
    </source>
</evidence>
<proteinExistence type="predicted"/>
<comment type="caution">
    <text evidence="1">The sequence shown here is derived from an EMBL/GenBank/DDBJ whole genome shotgun (WGS) entry which is preliminary data.</text>
</comment>
<reference evidence="1 2" key="1">
    <citation type="submission" date="2019-05" db="EMBL/GenBank/DDBJ databases">
        <title>Another draft genome of Portunus trituberculatus and its Hox gene families provides insights of decapod evolution.</title>
        <authorList>
            <person name="Jeong J.-H."/>
            <person name="Song I."/>
            <person name="Kim S."/>
            <person name="Choi T."/>
            <person name="Kim D."/>
            <person name="Ryu S."/>
            <person name="Kim W."/>
        </authorList>
    </citation>
    <scope>NUCLEOTIDE SEQUENCE [LARGE SCALE GENOMIC DNA]</scope>
    <source>
        <tissue evidence="1">Muscle</tissue>
    </source>
</reference>
<evidence type="ECO:0000313" key="2">
    <source>
        <dbReference type="Proteomes" id="UP000324222"/>
    </source>
</evidence>
<accession>A0A5B7IV63</accession>
<gene>
    <name evidence="1" type="ORF">E2C01_081200</name>
</gene>
<dbReference type="Proteomes" id="UP000324222">
    <property type="component" value="Unassembled WGS sequence"/>
</dbReference>
<keyword evidence="2" id="KW-1185">Reference proteome</keyword>